<feature type="transmembrane region" description="Helical" evidence="13">
    <location>
        <begin position="557"/>
        <end position="576"/>
    </location>
</feature>
<dbReference type="PRINTS" id="PR00942">
    <property type="entry name" value="CUATPASEI"/>
</dbReference>
<dbReference type="NCBIfam" id="TIGR01525">
    <property type="entry name" value="ATPase-IB_hvy"/>
    <property type="match status" value="1"/>
</dbReference>
<dbReference type="GO" id="GO:0030003">
    <property type="term" value="P:intracellular monoatomic cation homeostasis"/>
    <property type="evidence" value="ECO:0007669"/>
    <property type="project" value="UniProtKB-ARBA"/>
</dbReference>
<dbReference type="FunFam" id="2.70.150.10:FF:000002">
    <property type="entry name" value="Copper-transporting ATPase 1, putative"/>
    <property type="match status" value="1"/>
</dbReference>
<feature type="transmembrane region" description="Helical" evidence="13">
    <location>
        <begin position="161"/>
        <end position="183"/>
    </location>
</feature>
<organism evidence="15 16">
    <name type="scientific">Pichia membranifaciens NRRL Y-2026</name>
    <dbReference type="NCBI Taxonomy" id="763406"/>
    <lineage>
        <taxon>Eukaryota</taxon>
        <taxon>Fungi</taxon>
        <taxon>Dikarya</taxon>
        <taxon>Ascomycota</taxon>
        <taxon>Saccharomycotina</taxon>
        <taxon>Pichiomycetes</taxon>
        <taxon>Pichiales</taxon>
        <taxon>Pichiaceae</taxon>
        <taxon>Pichia</taxon>
    </lineage>
</organism>
<feature type="transmembrane region" description="Helical" evidence="13">
    <location>
        <begin position="129"/>
        <end position="149"/>
    </location>
</feature>
<evidence type="ECO:0000256" key="9">
    <source>
        <dbReference type="ARBA" id="ARBA00022967"/>
    </source>
</evidence>
<dbReference type="InterPro" id="IPR036412">
    <property type="entry name" value="HAD-like_sf"/>
</dbReference>
<keyword evidence="11 13" id="KW-0472">Membrane</keyword>
<feature type="transmembrane region" description="Helical" evidence="13">
    <location>
        <begin position="529"/>
        <end position="551"/>
    </location>
</feature>
<dbReference type="Pfam" id="PF00122">
    <property type="entry name" value="E1-E2_ATPase"/>
    <property type="match status" value="1"/>
</dbReference>
<dbReference type="GeneID" id="30179503"/>
<evidence type="ECO:0000256" key="5">
    <source>
        <dbReference type="ARBA" id="ARBA00022692"/>
    </source>
</evidence>
<dbReference type="Gene3D" id="3.40.1110.10">
    <property type="entry name" value="Calcium-transporting ATPase, cytoplasmic domain N"/>
    <property type="match status" value="1"/>
</dbReference>
<dbReference type="Pfam" id="PF00403">
    <property type="entry name" value="HMA"/>
    <property type="match status" value="2"/>
</dbReference>
<dbReference type="PRINTS" id="PR00119">
    <property type="entry name" value="CATATPASE"/>
</dbReference>
<feature type="domain" description="HMA" evidence="14">
    <location>
        <begin position="282"/>
        <end position="347"/>
    </location>
</feature>
<dbReference type="GO" id="GO:0016887">
    <property type="term" value="F:ATP hydrolysis activity"/>
    <property type="evidence" value="ECO:0007669"/>
    <property type="project" value="InterPro"/>
</dbReference>
<feature type="transmembrane region" description="Helical" evidence="13">
    <location>
        <begin position="771"/>
        <end position="794"/>
    </location>
</feature>
<evidence type="ECO:0000256" key="10">
    <source>
        <dbReference type="ARBA" id="ARBA00022989"/>
    </source>
</evidence>
<dbReference type="FunFam" id="3.30.70.100:FF:000001">
    <property type="entry name" value="ATPase copper transporting beta"/>
    <property type="match status" value="1"/>
</dbReference>
<dbReference type="Gene3D" id="3.40.50.1000">
    <property type="entry name" value="HAD superfamily/HAD-like"/>
    <property type="match status" value="1"/>
</dbReference>
<dbReference type="GO" id="GO:0055070">
    <property type="term" value="P:copper ion homeostasis"/>
    <property type="evidence" value="ECO:0007669"/>
    <property type="project" value="TreeGrafter"/>
</dbReference>
<feature type="transmembrane region" description="Helical" evidence="13">
    <location>
        <begin position="259"/>
        <end position="280"/>
    </location>
</feature>
<comment type="similarity">
    <text evidence="2 13">Belongs to the cation transport ATPase (P-type) (TC 3.A.3) family. Type IB subfamily.</text>
</comment>
<name>A0A1E3NJE3_9ASCO</name>
<dbReference type="Pfam" id="PF00702">
    <property type="entry name" value="Hydrolase"/>
    <property type="match status" value="1"/>
</dbReference>
<evidence type="ECO:0000313" key="16">
    <source>
        <dbReference type="Proteomes" id="UP000094455"/>
    </source>
</evidence>
<dbReference type="Proteomes" id="UP000094455">
    <property type="component" value="Unassembled WGS sequence"/>
</dbReference>
<dbReference type="NCBIfam" id="TIGR01494">
    <property type="entry name" value="ATPase_P-type"/>
    <property type="match status" value="1"/>
</dbReference>
<dbReference type="Gene3D" id="2.70.150.10">
    <property type="entry name" value="Calcium-transporting ATPase, cytoplasmic transduction domain A"/>
    <property type="match status" value="1"/>
</dbReference>
<dbReference type="InterPro" id="IPR018303">
    <property type="entry name" value="ATPase_P-typ_P_site"/>
</dbReference>
<evidence type="ECO:0000313" key="15">
    <source>
        <dbReference type="EMBL" id="ODQ46231.1"/>
    </source>
</evidence>
<dbReference type="CDD" id="cd02094">
    <property type="entry name" value="P-type_ATPase_Cu-like"/>
    <property type="match status" value="1"/>
</dbReference>
<dbReference type="SFLD" id="SFLDG00002">
    <property type="entry name" value="C1.7:_P-type_atpase_like"/>
    <property type="match status" value="1"/>
</dbReference>
<dbReference type="STRING" id="763406.A0A1E3NJE3"/>
<dbReference type="InterPro" id="IPR036163">
    <property type="entry name" value="HMA_dom_sf"/>
</dbReference>
<dbReference type="InterPro" id="IPR027256">
    <property type="entry name" value="P-typ_ATPase_IB"/>
</dbReference>
<dbReference type="InterPro" id="IPR023214">
    <property type="entry name" value="HAD_sf"/>
</dbReference>
<keyword evidence="6 13" id="KW-0479">Metal-binding</keyword>
<accession>A0A1E3NJE3</accession>
<keyword evidence="7 13" id="KW-0547">Nucleotide-binding</keyword>
<evidence type="ECO:0000259" key="14">
    <source>
        <dbReference type="PROSITE" id="PS50846"/>
    </source>
</evidence>
<dbReference type="SUPFAM" id="SSF56784">
    <property type="entry name" value="HAD-like"/>
    <property type="match status" value="1"/>
</dbReference>
<evidence type="ECO:0000256" key="7">
    <source>
        <dbReference type="ARBA" id="ARBA00022741"/>
    </source>
</evidence>
<dbReference type="InterPro" id="IPR023299">
    <property type="entry name" value="ATPase_P-typ_cyto_dom_N"/>
</dbReference>
<dbReference type="InterPro" id="IPR023298">
    <property type="entry name" value="ATPase_P-typ_TM_dom_sf"/>
</dbReference>
<evidence type="ECO:0000256" key="6">
    <source>
        <dbReference type="ARBA" id="ARBA00022723"/>
    </source>
</evidence>
<feature type="domain" description="HMA" evidence="14">
    <location>
        <begin position="360"/>
        <end position="426"/>
    </location>
</feature>
<dbReference type="EC" id="7.2.2.8" evidence="3"/>
<dbReference type="InterPro" id="IPR006121">
    <property type="entry name" value="HMA_dom"/>
</dbReference>
<keyword evidence="10 13" id="KW-1133">Transmembrane helix</keyword>
<dbReference type="OrthoDB" id="432719at2759"/>
<proteinExistence type="inferred from homology"/>
<feature type="transmembrane region" description="Helical" evidence="13">
    <location>
        <begin position="490"/>
        <end position="508"/>
    </location>
</feature>
<dbReference type="GO" id="GO:0016020">
    <property type="term" value="C:membrane"/>
    <property type="evidence" value="ECO:0007669"/>
    <property type="project" value="UniProtKB-SubCell"/>
</dbReference>
<dbReference type="PANTHER" id="PTHR43520:SF8">
    <property type="entry name" value="P-TYPE CU(+) TRANSPORTER"/>
    <property type="match status" value="1"/>
</dbReference>
<evidence type="ECO:0000256" key="13">
    <source>
        <dbReference type="RuleBase" id="RU362081"/>
    </source>
</evidence>
<dbReference type="GO" id="GO:0005524">
    <property type="term" value="F:ATP binding"/>
    <property type="evidence" value="ECO:0007669"/>
    <property type="project" value="UniProtKB-UniRule"/>
</dbReference>
<keyword evidence="8 13" id="KW-0067">ATP-binding</keyword>
<feature type="transmembrane region" description="Helical" evidence="13">
    <location>
        <begin position="97"/>
        <end position="117"/>
    </location>
</feature>
<reference evidence="15 16" key="1">
    <citation type="journal article" date="2016" name="Proc. Natl. Acad. Sci. U.S.A.">
        <title>Comparative genomics of biotechnologically important yeasts.</title>
        <authorList>
            <person name="Riley R."/>
            <person name="Haridas S."/>
            <person name="Wolfe K.H."/>
            <person name="Lopes M.R."/>
            <person name="Hittinger C.T."/>
            <person name="Goeker M."/>
            <person name="Salamov A.A."/>
            <person name="Wisecaver J.H."/>
            <person name="Long T.M."/>
            <person name="Calvey C.H."/>
            <person name="Aerts A.L."/>
            <person name="Barry K.W."/>
            <person name="Choi C."/>
            <person name="Clum A."/>
            <person name="Coughlan A.Y."/>
            <person name="Deshpande S."/>
            <person name="Douglass A.P."/>
            <person name="Hanson S.J."/>
            <person name="Klenk H.-P."/>
            <person name="LaButti K.M."/>
            <person name="Lapidus A."/>
            <person name="Lindquist E.A."/>
            <person name="Lipzen A.M."/>
            <person name="Meier-Kolthoff J.P."/>
            <person name="Ohm R.A."/>
            <person name="Otillar R.P."/>
            <person name="Pangilinan J.L."/>
            <person name="Peng Y."/>
            <person name="Rokas A."/>
            <person name="Rosa C.A."/>
            <person name="Scheuner C."/>
            <person name="Sibirny A.A."/>
            <person name="Slot J.C."/>
            <person name="Stielow J.B."/>
            <person name="Sun H."/>
            <person name="Kurtzman C.P."/>
            <person name="Blackwell M."/>
            <person name="Grigoriev I.V."/>
            <person name="Jeffries T.W."/>
        </authorList>
    </citation>
    <scope>NUCLEOTIDE SEQUENCE [LARGE SCALE GENOMIC DNA]</scope>
    <source>
        <strain evidence="15 16">NRRL Y-2026</strain>
    </source>
</reference>
<dbReference type="InterPro" id="IPR059000">
    <property type="entry name" value="ATPase_P-type_domA"/>
</dbReference>
<evidence type="ECO:0000256" key="11">
    <source>
        <dbReference type="ARBA" id="ARBA00023136"/>
    </source>
</evidence>
<dbReference type="Gene3D" id="3.30.70.100">
    <property type="match status" value="2"/>
</dbReference>
<dbReference type="InterPro" id="IPR008250">
    <property type="entry name" value="ATPase_P-typ_transduc_dom_A_sf"/>
</dbReference>
<keyword evidence="5 13" id="KW-0812">Transmembrane</keyword>
<dbReference type="InterPro" id="IPR036259">
    <property type="entry name" value="MFS_trans_sf"/>
</dbReference>
<evidence type="ECO:0000256" key="1">
    <source>
        <dbReference type="ARBA" id="ARBA00004127"/>
    </source>
</evidence>
<keyword evidence="4" id="KW-0813">Transport</keyword>
<dbReference type="AlphaFoldDB" id="A0A1E3NJE3"/>
<feature type="transmembrane region" description="Helical" evidence="13">
    <location>
        <begin position="452"/>
        <end position="470"/>
    </location>
</feature>
<keyword evidence="16" id="KW-1185">Reference proteome</keyword>
<feature type="transmembrane region" description="Helical" evidence="13">
    <location>
        <begin position="729"/>
        <end position="751"/>
    </location>
</feature>
<feature type="transmembrane region" description="Helical" evidence="13">
    <location>
        <begin position="1126"/>
        <end position="1150"/>
    </location>
</feature>
<dbReference type="PANTHER" id="PTHR43520">
    <property type="entry name" value="ATP7, ISOFORM B"/>
    <property type="match status" value="1"/>
</dbReference>
<dbReference type="RefSeq" id="XP_019017344.1">
    <property type="nucleotide sequence ID" value="XM_019162816.1"/>
</dbReference>
<evidence type="ECO:0000256" key="2">
    <source>
        <dbReference type="ARBA" id="ARBA00006024"/>
    </source>
</evidence>
<dbReference type="SFLD" id="SFLDS00003">
    <property type="entry name" value="Haloacid_Dehalogenase"/>
    <property type="match status" value="1"/>
</dbReference>
<comment type="subcellular location">
    <subcellularLocation>
        <location evidence="1">Endomembrane system</location>
        <topology evidence="1">Multi-pass membrane protein</topology>
    </subcellularLocation>
    <subcellularLocation>
        <location evidence="13">Membrane</location>
    </subcellularLocation>
</comment>
<sequence length="1254" mass="136484">MSTSPLVPVKSPPYADVMDDASTSLPGFVAEEIIEESYGALNNGARTAVSAETGTSSEENDPNEGYLLPFNQTVAVHSFAIIPVELMKNRSVLGSSLANWFGSMYAYILTYYIPVYLTTVLDIPSEGVGLRLIPNIFATSLSSILSGYYMKWSGKYLRFSIIINAIGTHGIFQSSVTSVQYAFRSIGSTLGTSFSSYLFTTSLSHYLTVKLTSERPADVTDDMLQAIIHAASHDATYIRSKEAPVWATSLMIDSYNISVWYTFVLALVTSVLGLLAVCAIKENKLHTMGGMTCSSCSNSIKAEVAKIDGVESVSVSLLTEEATVTHAPSVTTEELIEKIEDMGFDANFIDNKLNSSSAIVTGTLKLYGLVDQSSADTVEQSISNLEGVLSCQLTVASEEMTVEYDPDVTGIRAILQVVNASGYDALVKNKLDSTTQIDLLAKVKEINYWRDNFFSLLKFGLPVIFLSHIFPIIRKSCHWDSNKMRVTNGLYWDIILQFSLGTYIQFWLGEKFYINCFKSLSHGSGSMDVLICTSTSIIYLYSVFSIIHGIFTDSYPVILFDTSTMLLMFVSLGKWVESKAKGNTSTALSKLLSLAPSSCVIVKNPEMFNKGRVTTLDSSLITQQQIGIDLLQKNDIAVILPGAKVPSDGVCVFGTSEVDESLLTGESLPVRKVIGSVLIGGSVNIISTIFMRITKLGEQTQLQQIVKLVKDAQISNAPVQRFSDTIASIFVPCILIFSILSLIFWTSYVEYTPIDSIPPIFLDSKDPSKVAYFKVLQVAISVIVVACPCALGLAAPTAVMVGTGVGATNGILIKGGEVLENASKVNCVIFDKTGTLTNGFMELTSFRFLGQYTESANFLWSLLQVIESNSEHPIAKAIVRCCNQELLNQNPYLFEISSVDTHAGLGISASCVDIETKRAIDVKLGNSKFLERFKILNTVEFEESLAHCSAKFRISSICHILINGAYAGYVELSDSLKSDAKTTIETFIDQGYSVGMVTGDLKDTSRHVANLLGIPLNNVLAEASPEHKLEYVKKLQELNFNVAFVGDGINDAPALVQSNVGVAISSGTDIAMSAADIILLSSTEESSSAEGVEEVNVSNNSHIGLLGVYASFDISSATFSTIKLNFLLAIIYNMVMLPIAMGLLIIPFSITMHPMFASAAMACSSISVVGNSLRLKRWSVTKLKRKMQNSADKSYNLGWNDGLPDIRGDINELSVDSFVANGNSRMTSVSFAVSRFYKSLTGLFRRRNQYTHLN</sequence>
<dbReference type="GO" id="GO:0012505">
    <property type="term" value="C:endomembrane system"/>
    <property type="evidence" value="ECO:0007669"/>
    <property type="project" value="UniProtKB-SubCell"/>
</dbReference>
<evidence type="ECO:0000256" key="12">
    <source>
        <dbReference type="ARBA" id="ARBA00080126"/>
    </source>
</evidence>
<dbReference type="GO" id="GO:0005507">
    <property type="term" value="F:copper ion binding"/>
    <property type="evidence" value="ECO:0007669"/>
    <property type="project" value="TreeGrafter"/>
</dbReference>
<dbReference type="PROSITE" id="PS00154">
    <property type="entry name" value="ATPASE_E1_E2"/>
    <property type="match status" value="1"/>
</dbReference>
<keyword evidence="9" id="KW-1278">Translocase</keyword>
<protein>
    <recommendedName>
        <fullName evidence="3">P-type Cu(+) transporter</fullName>
        <ecNumber evidence="3">7.2.2.8</ecNumber>
    </recommendedName>
    <alternativeName>
        <fullName evidence="12">Cu(2+)-ATPase</fullName>
    </alternativeName>
</protein>
<evidence type="ECO:0000256" key="8">
    <source>
        <dbReference type="ARBA" id="ARBA00022840"/>
    </source>
</evidence>
<dbReference type="SUPFAM" id="SSF55008">
    <property type="entry name" value="HMA, heavy metal-associated domain"/>
    <property type="match status" value="2"/>
</dbReference>
<evidence type="ECO:0000256" key="4">
    <source>
        <dbReference type="ARBA" id="ARBA00022448"/>
    </source>
</evidence>
<feature type="transmembrane region" description="Helical" evidence="13">
    <location>
        <begin position="1156"/>
        <end position="1175"/>
    </location>
</feature>
<evidence type="ECO:0000256" key="3">
    <source>
        <dbReference type="ARBA" id="ARBA00012517"/>
    </source>
</evidence>
<dbReference type="InterPro" id="IPR044492">
    <property type="entry name" value="P_typ_ATPase_HD_dom"/>
</dbReference>
<dbReference type="GO" id="GO:0140581">
    <property type="term" value="F:P-type monovalent copper transporter activity"/>
    <property type="evidence" value="ECO:0007669"/>
    <property type="project" value="UniProtKB-EC"/>
</dbReference>
<dbReference type="CDD" id="cd00371">
    <property type="entry name" value="HMA"/>
    <property type="match status" value="2"/>
</dbReference>
<dbReference type="InterPro" id="IPR001757">
    <property type="entry name" value="P_typ_ATPase"/>
</dbReference>
<dbReference type="PROSITE" id="PS50846">
    <property type="entry name" value="HMA_2"/>
    <property type="match status" value="2"/>
</dbReference>
<dbReference type="GO" id="GO:0043682">
    <property type="term" value="F:P-type divalent copper transporter activity"/>
    <property type="evidence" value="ECO:0007669"/>
    <property type="project" value="TreeGrafter"/>
</dbReference>
<dbReference type="EMBL" id="KV454003">
    <property type="protein sequence ID" value="ODQ46231.1"/>
    <property type="molecule type" value="Genomic_DNA"/>
</dbReference>
<dbReference type="SUPFAM" id="SSF81653">
    <property type="entry name" value="Calcium ATPase, transduction domain A"/>
    <property type="match status" value="1"/>
</dbReference>
<dbReference type="SUPFAM" id="SSF81665">
    <property type="entry name" value="Calcium ATPase, transmembrane domain M"/>
    <property type="match status" value="1"/>
</dbReference>
<dbReference type="SUPFAM" id="SSF103473">
    <property type="entry name" value="MFS general substrate transporter"/>
    <property type="match status" value="1"/>
</dbReference>
<gene>
    <name evidence="15" type="ORF">PICMEDRAFT_33366</name>
</gene>
<dbReference type="SFLD" id="SFLDF00027">
    <property type="entry name" value="p-type_atpase"/>
    <property type="match status" value="1"/>
</dbReference>